<organism evidence="1 2">
    <name type="scientific">Trichonephila clavata</name>
    <name type="common">Joro spider</name>
    <name type="synonym">Nephila clavata</name>
    <dbReference type="NCBI Taxonomy" id="2740835"/>
    <lineage>
        <taxon>Eukaryota</taxon>
        <taxon>Metazoa</taxon>
        <taxon>Ecdysozoa</taxon>
        <taxon>Arthropoda</taxon>
        <taxon>Chelicerata</taxon>
        <taxon>Arachnida</taxon>
        <taxon>Araneae</taxon>
        <taxon>Araneomorphae</taxon>
        <taxon>Entelegynae</taxon>
        <taxon>Araneoidea</taxon>
        <taxon>Nephilidae</taxon>
        <taxon>Trichonephila</taxon>
    </lineage>
</organism>
<evidence type="ECO:0000313" key="2">
    <source>
        <dbReference type="Proteomes" id="UP000887116"/>
    </source>
</evidence>
<dbReference type="EMBL" id="BMAO01020872">
    <property type="protein sequence ID" value="GFQ70469.1"/>
    <property type="molecule type" value="Genomic_DNA"/>
</dbReference>
<protein>
    <submittedName>
        <fullName evidence="1">Uncharacterized protein</fullName>
    </submittedName>
</protein>
<gene>
    <name evidence="1" type="primary">AVEN_257681_1</name>
    <name evidence="1" type="ORF">TNCT_233281</name>
</gene>
<reference evidence="1" key="1">
    <citation type="submission" date="2020-07" db="EMBL/GenBank/DDBJ databases">
        <title>Multicomponent nature underlies the extraordinary mechanical properties of spider dragline silk.</title>
        <authorList>
            <person name="Kono N."/>
            <person name="Nakamura H."/>
            <person name="Mori M."/>
            <person name="Yoshida Y."/>
            <person name="Ohtoshi R."/>
            <person name="Malay A.D."/>
            <person name="Moran D.A.P."/>
            <person name="Tomita M."/>
            <person name="Numata K."/>
            <person name="Arakawa K."/>
        </authorList>
    </citation>
    <scope>NUCLEOTIDE SEQUENCE</scope>
</reference>
<evidence type="ECO:0000313" key="1">
    <source>
        <dbReference type="EMBL" id="GFQ70469.1"/>
    </source>
</evidence>
<keyword evidence="2" id="KW-1185">Reference proteome</keyword>
<dbReference type="AlphaFoldDB" id="A0A8X6F5Y9"/>
<proteinExistence type="predicted"/>
<name>A0A8X6F5Y9_TRICU</name>
<accession>A0A8X6F5Y9</accession>
<dbReference type="Proteomes" id="UP000887116">
    <property type="component" value="Unassembled WGS sequence"/>
</dbReference>
<sequence>MEGSIDHHESQRPRPSAGLSHVTKWRDAWTACSTVVEGFSPTNLKNFHLVFGQWVSILNWIFGNPIHPLRQYIPYFYYCNEPNGPKEIFHMYMDPTIGENNERFIHIFFNLYDFNKIRRDYCDNVNRNNHMLVDEARGTINFSVLEETIHNPAEYFQHITTWQMLFLYTFHLMAHWDTQRTTDGCLEEENQENQETMNMEQVPQAGYSGSKRGFENENDSTKKRKTIAKKYPKGRKLKYYDRFRRQIRYQQRLRSYIHLYRGTPTIMAETYSWTLKNYTREDLKLKESLENEMKTDTWKLVMLENNPKEQNLLPETME</sequence>
<comment type="caution">
    <text evidence="1">The sequence shown here is derived from an EMBL/GenBank/DDBJ whole genome shotgun (WGS) entry which is preliminary data.</text>
</comment>